<dbReference type="EMBL" id="VZZK01000015">
    <property type="protein sequence ID" value="KAB1078245.1"/>
    <property type="molecule type" value="Genomic_DNA"/>
</dbReference>
<evidence type="ECO:0000313" key="2">
    <source>
        <dbReference type="EMBL" id="KAB1078245.1"/>
    </source>
</evidence>
<feature type="domain" description="HTH cro/C1-type" evidence="1">
    <location>
        <begin position="7"/>
        <end position="37"/>
    </location>
</feature>
<dbReference type="OrthoDB" id="7305227at2"/>
<dbReference type="AlphaFoldDB" id="A0A6L3T0K3"/>
<dbReference type="PROSITE" id="PS50943">
    <property type="entry name" value="HTH_CROC1"/>
    <property type="match status" value="1"/>
</dbReference>
<protein>
    <submittedName>
        <fullName evidence="2">Helix-turn-helix transcriptional regulator</fullName>
    </submittedName>
</protein>
<sequence length="81" mass="8761">MLTAEQLRAARALIRWDQSTLAERAGVSTETIKRLEKMDGPLMTTKSGTLHALEEAFRGAGVQFIPQNGGGPGVRLKEPQA</sequence>
<proteinExistence type="predicted"/>
<dbReference type="InterPro" id="IPR010982">
    <property type="entry name" value="Lambda_DNA-bd_dom_sf"/>
</dbReference>
<gene>
    <name evidence="2" type="ORF">F6X53_15955</name>
</gene>
<reference evidence="2 3" key="1">
    <citation type="submission" date="2019-09" db="EMBL/GenBank/DDBJ databases">
        <title>YIM 48816 draft genome.</title>
        <authorList>
            <person name="Jiang L."/>
        </authorList>
    </citation>
    <scope>NUCLEOTIDE SEQUENCE [LARGE SCALE GENOMIC DNA]</scope>
    <source>
        <strain evidence="2 3">YIM 48816</strain>
    </source>
</reference>
<dbReference type="Gene3D" id="1.10.260.40">
    <property type="entry name" value="lambda repressor-like DNA-binding domains"/>
    <property type="match status" value="1"/>
</dbReference>
<dbReference type="GO" id="GO:0003677">
    <property type="term" value="F:DNA binding"/>
    <property type="evidence" value="ECO:0007669"/>
    <property type="project" value="InterPro"/>
</dbReference>
<dbReference type="SUPFAM" id="SSF47413">
    <property type="entry name" value="lambda repressor-like DNA-binding domains"/>
    <property type="match status" value="1"/>
</dbReference>
<dbReference type="CDD" id="cd00093">
    <property type="entry name" value="HTH_XRE"/>
    <property type="match status" value="1"/>
</dbReference>
<dbReference type="InterPro" id="IPR001387">
    <property type="entry name" value="Cro/C1-type_HTH"/>
</dbReference>
<evidence type="ECO:0000313" key="3">
    <source>
        <dbReference type="Proteomes" id="UP000474159"/>
    </source>
</evidence>
<dbReference type="Proteomes" id="UP000474159">
    <property type="component" value="Unassembled WGS sequence"/>
</dbReference>
<keyword evidence="3" id="KW-1185">Reference proteome</keyword>
<dbReference type="RefSeq" id="WP_151001185.1">
    <property type="nucleotide sequence ID" value="NZ_BPQY01000483.1"/>
</dbReference>
<organism evidence="2 3">
    <name type="scientific">Methylobacterium soli</name>
    <dbReference type="NCBI Taxonomy" id="553447"/>
    <lineage>
        <taxon>Bacteria</taxon>
        <taxon>Pseudomonadati</taxon>
        <taxon>Pseudomonadota</taxon>
        <taxon>Alphaproteobacteria</taxon>
        <taxon>Hyphomicrobiales</taxon>
        <taxon>Methylobacteriaceae</taxon>
        <taxon>Methylobacterium</taxon>
    </lineage>
</organism>
<accession>A0A6L3T0K3</accession>
<name>A0A6L3T0K3_9HYPH</name>
<evidence type="ECO:0000259" key="1">
    <source>
        <dbReference type="PROSITE" id="PS50943"/>
    </source>
</evidence>
<comment type="caution">
    <text evidence="2">The sequence shown here is derived from an EMBL/GenBank/DDBJ whole genome shotgun (WGS) entry which is preliminary data.</text>
</comment>